<evidence type="ECO:0000313" key="1">
    <source>
        <dbReference type="EMBL" id="NWI38206.1"/>
    </source>
</evidence>
<dbReference type="PANTHER" id="PTHR28398:SF1">
    <property type="entry name" value="SYNAPTONEMAL COMPLEX CENTRAL ELEMENT PROTEIN 2"/>
    <property type="match status" value="1"/>
</dbReference>
<gene>
    <name evidence="1" type="primary">Syce2</name>
    <name evidence="1" type="ORF">PICGYM_R14652</name>
</gene>
<dbReference type="AlphaFoldDB" id="A0A851BFR8"/>
<dbReference type="EMBL" id="WEKY01014035">
    <property type="protein sequence ID" value="NWI38206.1"/>
    <property type="molecule type" value="Genomic_DNA"/>
</dbReference>
<dbReference type="OrthoDB" id="6142414at2759"/>
<dbReference type="InterPro" id="IPR034609">
    <property type="entry name" value="Syce2"/>
</dbReference>
<keyword evidence="2" id="KW-1185">Reference proteome</keyword>
<dbReference type="Proteomes" id="UP000631391">
    <property type="component" value="Unassembled WGS sequence"/>
</dbReference>
<dbReference type="GO" id="GO:0000801">
    <property type="term" value="C:central element"/>
    <property type="evidence" value="ECO:0007669"/>
    <property type="project" value="InterPro"/>
</dbReference>
<evidence type="ECO:0000313" key="2">
    <source>
        <dbReference type="Proteomes" id="UP000631391"/>
    </source>
</evidence>
<comment type="caution">
    <text evidence="1">The sequence shown here is derived from an EMBL/GenBank/DDBJ whole genome shotgun (WGS) entry which is preliminary data.</text>
</comment>
<proteinExistence type="predicted"/>
<dbReference type="GO" id="GO:0007130">
    <property type="term" value="P:synaptonemal complex assembly"/>
    <property type="evidence" value="ECO:0007669"/>
    <property type="project" value="InterPro"/>
</dbReference>
<protein>
    <submittedName>
        <fullName evidence="1">SYCE2 protein</fullName>
    </submittedName>
</protein>
<organism evidence="1 2">
    <name type="scientific">Picathartes gymnocephalus</name>
    <name type="common">White-necked rockfowl</name>
    <dbReference type="NCBI Taxonomy" id="175131"/>
    <lineage>
        <taxon>Eukaryota</taxon>
        <taxon>Metazoa</taxon>
        <taxon>Chordata</taxon>
        <taxon>Craniata</taxon>
        <taxon>Vertebrata</taxon>
        <taxon>Euteleostomi</taxon>
        <taxon>Archelosauria</taxon>
        <taxon>Archosauria</taxon>
        <taxon>Dinosauria</taxon>
        <taxon>Saurischia</taxon>
        <taxon>Theropoda</taxon>
        <taxon>Coelurosauria</taxon>
        <taxon>Aves</taxon>
        <taxon>Neognathae</taxon>
        <taxon>Neoaves</taxon>
        <taxon>Telluraves</taxon>
        <taxon>Australaves</taxon>
        <taxon>Passeriformes</taxon>
        <taxon>Picathartidae</taxon>
        <taxon>Picathartes</taxon>
    </lineage>
</organism>
<name>A0A851BFR8_PICGY</name>
<feature type="non-terminal residue" evidence="1">
    <location>
        <position position="82"/>
    </location>
</feature>
<reference evidence="1" key="1">
    <citation type="submission" date="2019-10" db="EMBL/GenBank/DDBJ databases">
        <title>Bird 10,000 Genomes (B10K) Project - Family phase.</title>
        <authorList>
            <person name="Zhang G."/>
        </authorList>
    </citation>
    <scope>NUCLEOTIDE SEQUENCE</scope>
    <source>
        <strain evidence="1">B10K-DU-012-30</strain>
        <tissue evidence="1">Muscle</tissue>
    </source>
</reference>
<feature type="non-terminal residue" evidence="1">
    <location>
        <position position="1"/>
    </location>
</feature>
<dbReference type="PANTHER" id="PTHR28398">
    <property type="entry name" value="SYNAPTONEMAL COMPLEX CENTRAL ELEMENT PROTEIN 2"/>
    <property type="match status" value="1"/>
</dbReference>
<sequence>GHSCPPAPGMAAVPAPGRAVSPLGQVSELTEQLEERLFHLYGFHIKLIQEWLWALAEAMEKVQAKLRDICCTVEAADGDLCL</sequence>
<accession>A0A851BFR8</accession>